<gene>
    <name evidence="3" type="ORF">EUX98_g3015</name>
</gene>
<dbReference type="Gene3D" id="2.60.120.920">
    <property type="match status" value="1"/>
</dbReference>
<dbReference type="InterPro" id="IPR003877">
    <property type="entry name" value="SPRY_dom"/>
</dbReference>
<dbReference type="EMBL" id="SGPM01000055">
    <property type="protein sequence ID" value="THH31190.1"/>
    <property type="molecule type" value="Genomic_DNA"/>
</dbReference>
<evidence type="ECO:0000313" key="3">
    <source>
        <dbReference type="EMBL" id="THH31190.1"/>
    </source>
</evidence>
<dbReference type="InterPro" id="IPR013320">
    <property type="entry name" value="ConA-like_dom_sf"/>
</dbReference>
<protein>
    <recommendedName>
        <fullName evidence="2">B30.2/SPRY domain-containing protein</fullName>
    </recommendedName>
</protein>
<evidence type="ECO:0000259" key="2">
    <source>
        <dbReference type="PROSITE" id="PS50188"/>
    </source>
</evidence>
<sequence length="310" mass="34559">MGIFNHRKDKGKQKQSGSNQFQAPSGPPPGWVPAPERSHTLGLYNEASDIDFAWAKDYCDRWPVDPPRLLPSDIVERINAEGCGAWSLWTNSDRFRGRIDIGGEKGGASVVKVTTDAPCKESYLESNLPILAGLYDVQGKSGVYFEVMIHRMDGIIALGTACRPYPNWRYPGWHRLSAGLHLDDMCKFFEDSDGGRDYDPLLKHISVQSGDTFGCGYDFARNAVFFTYNGRRLLDAFTGVYVPRAKHDVYAAIGVEGQCEFDVNFGGSLFKWKEGNDWAWRVEGHVGRLNGGWGGDDAELPSYDQARSSR</sequence>
<reference evidence="3 4" key="1">
    <citation type="submission" date="2019-02" db="EMBL/GenBank/DDBJ databases">
        <title>Genome sequencing of the rare red list fungi Antrodiella citrinella (Flaviporus citrinellus).</title>
        <authorList>
            <person name="Buettner E."/>
            <person name="Kellner H."/>
        </authorList>
    </citation>
    <scope>NUCLEOTIDE SEQUENCE [LARGE SCALE GENOMIC DNA]</scope>
    <source>
        <strain evidence="3 4">DSM 108506</strain>
    </source>
</reference>
<accession>A0A4S4N5Y0</accession>
<dbReference type="PANTHER" id="PTHR12864">
    <property type="entry name" value="RAN BINDING PROTEIN 9-RELATED"/>
    <property type="match status" value="1"/>
</dbReference>
<dbReference type="InterPro" id="IPR001870">
    <property type="entry name" value="B30.2/SPRY"/>
</dbReference>
<comment type="caution">
    <text evidence="3">The sequence shown here is derived from an EMBL/GenBank/DDBJ whole genome shotgun (WGS) entry which is preliminary data.</text>
</comment>
<evidence type="ECO:0000313" key="4">
    <source>
        <dbReference type="Proteomes" id="UP000308730"/>
    </source>
</evidence>
<dbReference type="Pfam" id="PF00622">
    <property type="entry name" value="SPRY"/>
    <property type="match status" value="1"/>
</dbReference>
<feature type="compositionally biased region" description="Basic residues" evidence="1">
    <location>
        <begin position="1"/>
        <end position="13"/>
    </location>
</feature>
<dbReference type="SMART" id="SM00449">
    <property type="entry name" value="SPRY"/>
    <property type="match status" value="1"/>
</dbReference>
<dbReference type="SUPFAM" id="SSF49899">
    <property type="entry name" value="Concanavalin A-like lectins/glucanases"/>
    <property type="match status" value="1"/>
</dbReference>
<dbReference type="AlphaFoldDB" id="A0A4S4N5Y0"/>
<name>A0A4S4N5Y0_9APHY</name>
<dbReference type="InterPro" id="IPR043136">
    <property type="entry name" value="B30.2/SPRY_sf"/>
</dbReference>
<keyword evidence="4" id="KW-1185">Reference proteome</keyword>
<evidence type="ECO:0000256" key="1">
    <source>
        <dbReference type="SAM" id="MobiDB-lite"/>
    </source>
</evidence>
<dbReference type="OrthoDB" id="258495at2759"/>
<organism evidence="3 4">
    <name type="scientific">Antrodiella citrinella</name>
    <dbReference type="NCBI Taxonomy" id="2447956"/>
    <lineage>
        <taxon>Eukaryota</taxon>
        <taxon>Fungi</taxon>
        <taxon>Dikarya</taxon>
        <taxon>Basidiomycota</taxon>
        <taxon>Agaricomycotina</taxon>
        <taxon>Agaricomycetes</taxon>
        <taxon>Polyporales</taxon>
        <taxon>Steccherinaceae</taxon>
        <taxon>Antrodiella</taxon>
    </lineage>
</organism>
<feature type="domain" description="B30.2/SPRY" evidence="2">
    <location>
        <begin position="70"/>
        <end position="270"/>
    </location>
</feature>
<feature type="region of interest" description="Disordered" evidence="1">
    <location>
        <begin position="1"/>
        <end position="35"/>
    </location>
</feature>
<dbReference type="InterPro" id="IPR050618">
    <property type="entry name" value="Ubq-SigPath_Reg"/>
</dbReference>
<dbReference type="Proteomes" id="UP000308730">
    <property type="component" value="Unassembled WGS sequence"/>
</dbReference>
<dbReference type="PROSITE" id="PS50188">
    <property type="entry name" value="B302_SPRY"/>
    <property type="match status" value="1"/>
</dbReference>
<proteinExistence type="predicted"/>